<keyword evidence="1" id="KW-0238">DNA-binding</keyword>
<feature type="domain" description="Lsr2 DNA-binding" evidence="4">
    <location>
        <begin position="76"/>
        <end position="111"/>
    </location>
</feature>
<proteinExistence type="predicted"/>
<keyword evidence="6" id="KW-1185">Reference proteome</keyword>
<feature type="region of interest" description="Disordered" evidence="2">
    <location>
        <begin position="54"/>
        <end position="84"/>
    </location>
</feature>
<sequence length="113" mass="12170">MAQKIQVLLVDDLDGGEASETVTFGLDGVSYEIDLSNANAARLRDEMASWIGHARRTGGRRASGSRSSSSTSSSSSRGDLNKVREWGRANGYTVSDRGRVSKELQEAYDKAQG</sequence>
<feature type="domain" description="Lsr2 dimerization" evidence="3">
    <location>
        <begin position="1"/>
        <end position="58"/>
    </location>
</feature>
<evidence type="ECO:0000313" key="5">
    <source>
        <dbReference type="EMBL" id="MDF8264706.1"/>
    </source>
</evidence>
<dbReference type="InterPro" id="IPR036625">
    <property type="entry name" value="E3-bd_dom_sf"/>
</dbReference>
<dbReference type="InterPro" id="IPR042261">
    <property type="entry name" value="Lsr2-like_dimerization"/>
</dbReference>
<dbReference type="Pfam" id="PF23359">
    <property type="entry name" value="Lsr2_DNA-bd"/>
    <property type="match status" value="1"/>
</dbReference>
<evidence type="ECO:0000256" key="1">
    <source>
        <dbReference type="ARBA" id="ARBA00023125"/>
    </source>
</evidence>
<gene>
    <name evidence="5" type="ORF">P4R38_10660</name>
</gene>
<protein>
    <submittedName>
        <fullName evidence="5">Lsr2 family protein</fullName>
    </submittedName>
</protein>
<evidence type="ECO:0000256" key="2">
    <source>
        <dbReference type="SAM" id="MobiDB-lite"/>
    </source>
</evidence>
<comment type="caution">
    <text evidence="5">The sequence shown here is derived from an EMBL/GenBank/DDBJ whole genome shotgun (WGS) entry which is preliminary data.</text>
</comment>
<dbReference type="Gene3D" id="3.30.60.230">
    <property type="entry name" value="Lsr2, dimerization domain"/>
    <property type="match status" value="1"/>
</dbReference>
<dbReference type="InterPro" id="IPR024412">
    <property type="entry name" value="Lsr2_dim_dom"/>
</dbReference>
<evidence type="ECO:0000313" key="6">
    <source>
        <dbReference type="Proteomes" id="UP001528912"/>
    </source>
</evidence>
<reference evidence="5 6" key="1">
    <citation type="submission" date="2023-03" db="EMBL/GenBank/DDBJ databases">
        <title>YIM 133296 draft genome.</title>
        <authorList>
            <person name="Xiong L."/>
        </authorList>
    </citation>
    <scope>NUCLEOTIDE SEQUENCE [LARGE SCALE GENOMIC DNA]</scope>
    <source>
        <strain evidence="5 6">YIM 133296</strain>
    </source>
</reference>
<dbReference type="Gene3D" id="4.10.320.10">
    <property type="entry name" value="E3-binding domain"/>
    <property type="match status" value="1"/>
</dbReference>
<dbReference type="Proteomes" id="UP001528912">
    <property type="component" value="Unassembled WGS sequence"/>
</dbReference>
<dbReference type="Pfam" id="PF11774">
    <property type="entry name" value="Lsr2"/>
    <property type="match status" value="1"/>
</dbReference>
<dbReference type="EMBL" id="JAROAV010000028">
    <property type="protein sequence ID" value="MDF8264706.1"/>
    <property type="molecule type" value="Genomic_DNA"/>
</dbReference>
<evidence type="ECO:0000259" key="3">
    <source>
        <dbReference type="Pfam" id="PF11774"/>
    </source>
</evidence>
<accession>A0ABT6C6Z1</accession>
<evidence type="ECO:0000259" key="4">
    <source>
        <dbReference type="Pfam" id="PF23359"/>
    </source>
</evidence>
<dbReference type="RefSeq" id="WP_275237439.1">
    <property type="nucleotide sequence ID" value="NZ_JARFJC010000017.1"/>
</dbReference>
<organism evidence="5 6">
    <name type="scientific">Luteipulveratus flavus</name>
    <dbReference type="NCBI Taxonomy" id="3031728"/>
    <lineage>
        <taxon>Bacteria</taxon>
        <taxon>Bacillati</taxon>
        <taxon>Actinomycetota</taxon>
        <taxon>Actinomycetes</taxon>
        <taxon>Micrococcales</taxon>
        <taxon>Dermacoccaceae</taxon>
        <taxon>Luteipulveratus</taxon>
    </lineage>
</organism>
<name>A0ABT6C6Z1_9MICO</name>
<feature type="compositionally biased region" description="Low complexity" evidence="2">
    <location>
        <begin position="60"/>
        <end position="78"/>
    </location>
</feature>
<dbReference type="InterPro" id="IPR055370">
    <property type="entry name" value="Lsr2_DNA-bd"/>
</dbReference>